<sequence>MEKEEEEEEEELLLILLSREEERQLAVAVACNREPKHIVPRPCDAAAEHRSKQAAMIERHHSQCHLSSEAHSAWHCLAMAILKYMAEEVARKDRGTSFLLNQNTPIHS</sequence>
<protein>
    <submittedName>
        <fullName evidence="1">Uncharacterized protein</fullName>
    </submittedName>
</protein>
<accession>J9EKF4</accession>
<dbReference type="AlphaFoldDB" id="J9EKF4"/>
<name>J9EKF4_WUCBA</name>
<gene>
    <name evidence="1" type="ORF">WUBG_06437</name>
</gene>
<dbReference type="EMBL" id="ADBV01002729">
    <property type="protein sequence ID" value="EJW82653.1"/>
    <property type="molecule type" value="Genomic_DNA"/>
</dbReference>
<reference evidence="2" key="1">
    <citation type="submission" date="2012-08" db="EMBL/GenBank/DDBJ databases">
        <title>The Genome Sequence of Wuchereria bancrofti.</title>
        <authorList>
            <person name="Nutman T.B."/>
            <person name="Fink D.L."/>
            <person name="Russ C."/>
            <person name="Young S."/>
            <person name="Zeng Q."/>
            <person name="Koehrsen M."/>
            <person name="Alvarado L."/>
            <person name="Berlin A."/>
            <person name="Chapman S.B."/>
            <person name="Chen Z."/>
            <person name="Freedman E."/>
            <person name="Gellesch M."/>
            <person name="Goldberg J."/>
            <person name="Griggs A."/>
            <person name="Gujja S."/>
            <person name="Heilman E.R."/>
            <person name="Heiman D."/>
            <person name="Hepburn T."/>
            <person name="Howarth C."/>
            <person name="Jen D."/>
            <person name="Larson L."/>
            <person name="Lewis B."/>
            <person name="Mehta T."/>
            <person name="Park D."/>
            <person name="Pearson M."/>
            <person name="Roberts A."/>
            <person name="Saif S."/>
            <person name="Shea T."/>
            <person name="Shenoy N."/>
            <person name="Sisk P."/>
            <person name="Stolte C."/>
            <person name="Sykes S."/>
            <person name="Walk T."/>
            <person name="White J."/>
            <person name="Yandava C."/>
            <person name="Haas B."/>
            <person name="Henn M.R."/>
            <person name="Nusbaum C."/>
            <person name="Birren B."/>
        </authorList>
    </citation>
    <scope>NUCLEOTIDE SEQUENCE [LARGE SCALE GENOMIC DNA]</scope>
    <source>
        <strain evidence="2">NA</strain>
    </source>
</reference>
<evidence type="ECO:0000313" key="1">
    <source>
        <dbReference type="EMBL" id="EJW82653.1"/>
    </source>
</evidence>
<evidence type="ECO:0000313" key="2">
    <source>
        <dbReference type="Proteomes" id="UP000004810"/>
    </source>
</evidence>
<proteinExistence type="predicted"/>
<comment type="caution">
    <text evidence="1">The sequence shown here is derived from an EMBL/GenBank/DDBJ whole genome shotgun (WGS) entry which is preliminary data.</text>
</comment>
<dbReference type="Proteomes" id="UP000004810">
    <property type="component" value="Unassembled WGS sequence"/>
</dbReference>
<organism evidence="1 2">
    <name type="scientific">Wuchereria bancrofti</name>
    <dbReference type="NCBI Taxonomy" id="6293"/>
    <lineage>
        <taxon>Eukaryota</taxon>
        <taxon>Metazoa</taxon>
        <taxon>Ecdysozoa</taxon>
        <taxon>Nematoda</taxon>
        <taxon>Chromadorea</taxon>
        <taxon>Rhabditida</taxon>
        <taxon>Spirurina</taxon>
        <taxon>Spiruromorpha</taxon>
        <taxon>Filarioidea</taxon>
        <taxon>Onchocercidae</taxon>
        <taxon>Wuchereria</taxon>
    </lineage>
</organism>